<sequence>MKFYQYSIDTKEFIGEIEILHKILELPNATQIKPLKQKDSFAVCFNENSQKWEYVEDNRNKTVYSKTTKEELKVDYLGKIKNEHSLLVPKQFDKWSEDTQSWIEDKILKNEYLTIQKKAEKIEQLSTLVVTTSQGNIFDGNETARLNMVSAIQSAELLGQISNNWKLADNTVKEISLNELKEALALSIQKVGEIVTNAG</sequence>
<reference evidence="1 2" key="1">
    <citation type="submission" date="2014-01" db="EMBL/GenBank/DDBJ databases">
        <title>Development of a Comparative Genomic Fingerprinting Assay for High Resolution Genotyping of Arcobacter butzleri.</title>
        <authorList>
            <person name="Webb A.L."/>
            <person name="Inglis G.D."/>
            <person name="Kruczkiewicz P."/>
            <person name="Selinger L.B."/>
            <person name="Taboada E.N."/>
        </authorList>
    </citation>
    <scope>NUCLEOTIDE SEQUENCE [LARGE SCALE GENOMIC DNA]</scope>
    <source>
        <strain evidence="1 2">L352</strain>
    </source>
</reference>
<evidence type="ECO:0008006" key="3">
    <source>
        <dbReference type="Google" id="ProtNLM"/>
    </source>
</evidence>
<accession>A0A837JCR9</accession>
<dbReference type="Proteomes" id="UP000035462">
    <property type="component" value="Unassembled WGS sequence"/>
</dbReference>
<evidence type="ECO:0000313" key="2">
    <source>
        <dbReference type="Proteomes" id="UP000035462"/>
    </source>
</evidence>
<gene>
    <name evidence="1" type="ORF">AF77_04605</name>
</gene>
<dbReference type="AlphaFoldDB" id="A0A837JCR9"/>
<evidence type="ECO:0000313" key="1">
    <source>
        <dbReference type="EMBL" id="KLE05568.1"/>
    </source>
</evidence>
<protein>
    <recommendedName>
        <fullName evidence="3">DUF4376 domain-containing protein</fullName>
    </recommendedName>
</protein>
<name>A0A837JCR9_9BACT</name>
<proteinExistence type="predicted"/>
<dbReference type="EMBL" id="JAIT01000029">
    <property type="protein sequence ID" value="KLE05568.1"/>
    <property type="molecule type" value="Genomic_DNA"/>
</dbReference>
<organism evidence="1 2">
    <name type="scientific">Aliarcobacter butzleri L352</name>
    <dbReference type="NCBI Taxonomy" id="1447260"/>
    <lineage>
        <taxon>Bacteria</taxon>
        <taxon>Pseudomonadati</taxon>
        <taxon>Campylobacterota</taxon>
        <taxon>Epsilonproteobacteria</taxon>
        <taxon>Campylobacterales</taxon>
        <taxon>Arcobacteraceae</taxon>
        <taxon>Aliarcobacter</taxon>
    </lineage>
</organism>
<comment type="caution">
    <text evidence="1">The sequence shown here is derived from an EMBL/GenBank/DDBJ whole genome shotgun (WGS) entry which is preliminary data.</text>
</comment>
<dbReference type="RefSeq" id="WP_046994707.1">
    <property type="nucleotide sequence ID" value="NZ_JAIT01000029.1"/>
</dbReference>